<reference evidence="1 2" key="1">
    <citation type="journal article" date="2023" name="Sci. Data">
        <title>Genome assembly of the Korean intertidal mud-creeper Batillaria attramentaria.</title>
        <authorList>
            <person name="Patra A.K."/>
            <person name="Ho P.T."/>
            <person name="Jun S."/>
            <person name="Lee S.J."/>
            <person name="Kim Y."/>
            <person name="Won Y.J."/>
        </authorList>
    </citation>
    <scope>NUCLEOTIDE SEQUENCE [LARGE SCALE GENOMIC DNA]</scope>
    <source>
        <strain evidence="1">Wonlab-2016</strain>
    </source>
</reference>
<comment type="caution">
    <text evidence="1">The sequence shown here is derived from an EMBL/GenBank/DDBJ whole genome shotgun (WGS) entry which is preliminary data.</text>
</comment>
<proteinExistence type="predicted"/>
<accession>A0ABD0L0P5</accession>
<gene>
    <name evidence="1" type="ORF">BaRGS_00015878</name>
</gene>
<organism evidence="1 2">
    <name type="scientific">Batillaria attramentaria</name>
    <dbReference type="NCBI Taxonomy" id="370345"/>
    <lineage>
        <taxon>Eukaryota</taxon>
        <taxon>Metazoa</taxon>
        <taxon>Spiralia</taxon>
        <taxon>Lophotrochozoa</taxon>
        <taxon>Mollusca</taxon>
        <taxon>Gastropoda</taxon>
        <taxon>Caenogastropoda</taxon>
        <taxon>Sorbeoconcha</taxon>
        <taxon>Cerithioidea</taxon>
        <taxon>Batillariidae</taxon>
        <taxon>Batillaria</taxon>
    </lineage>
</organism>
<sequence length="79" mass="9190">MDDSNNKKTNYAHITLTSDAHTRLKTSKGKRNANHVKHLARHQPLRGTRNLCFQFTLFSQLGQVRYRDGRRESVPQERG</sequence>
<keyword evidence="2" id="KW-1185">Reference proteome</keyword>
<evidence type="ECO:0000313" key="1">
    <source>
        <dbReference type="EMBL" id="KAK7492931.1"/>
    </source>
</evidence>
<evidence type="ECO:0000313" key="2">
    <source>
        <dbReference type="Proteomes" id="UP001519460"/>
    </source>
</evidence>
<name>A0ABD0L0P5_9CAEN</name>
<protein>
    <submittedName>
        <fullName evidence="1">Uncharacterized protein</fullName>
    </submittedName>
</protein>
<dbReference type="EMBL" id="JACVVK020000098">
    <property type="protein sequence ID" value="KAK7492931.1"/>
    <property type="molecule type" value="Genomic_DNA"/>
</dbReference>
<dbReference type="AlphaFoldDB" id="A0ABD0L0P5"/>
<dbReference type="Proteomes" id="UP001519460">
    <property type="component" value="Unassembled WGS sequence"/>
</dbReference>